<dbReference type="GO" id="GO:0030272">
    <property type="term" value="F:5-formyltetrahydrofolate cyclo-ligase activity"/>
    <property type="evidence" value="ECO:0007669"/>
    <property type="project" value="TreeGrafter"/>
</dbReference>
<dbReference type="NCBIfam" id="TIGR02727">
    <property type="entry name" value="MTHFS_bact"/>
    <property type="match status" value="1"/>
</dbReference>
<dbReference type="Gene3D" id="3.40.50.10420">
    <property type="entry name" value="NagB/RpiA/CoA transferase-like"/>
    <property type="match status" value="1"/>
</dbReference>
<reference evidence="1" key="1">
    <citation type="submission" date="2018-05" db="EMBL/GenBank/DDBJ databases">
        <authorList>
            <person name="Lanie J.A."/>
            <person name="Ng W.-L."/>
            <person name="Kazmierczak K.M."/>
            <person name="Andrzejewski T.M."/>
            <person name="Davidsen T.M."/>
            <person name="Wayne K.J."/>
            <person name="Tettelin H."/>
            <person name="Glass J.I."/>
            <person name="Rusch D."/>
            <person name="Podicherti R."/>
            <person name="Tsui H.-C.T."/>
            <person name="Winkler M.E."/>
        </authorList>
    </citation>
    <scope>NUCLEOTIDE SEQUENCE</scope>
</reference>
<dbReference type="InterPro" id="IPR002698">
    <property type="entry name" value="FTHF_cligase"/>
</dbReference>
<proteinExistence type="predicted"/>
<dbReference type="InterPro" id="IPR037171">
    <property type="entry name" value="NagB/RpiA_transferase-like"/>
</dbReference>
<dbReference type="GO" id="GO:0035999">
    <property type="term" value="P:tetrahydrofolate interconversion"/>
    <property type="evidence" value="ECO:0007669"/>
    <property type="project" value="TreeGrafter"/>
</dbReference>
<dbReference type="GO" id="GO:0009396">
    <property type="term" value="P:folic acid-containing compound biosynthetic process"/>
    <property type="evidence" value="ECO:0007669"/>
    <property type="project" value="TreeGrafter"/>
</dbReference>
<dbReference type="SUPFAM" id="SSF100950">
    <property type="entry name" value="NagB/RpiA/CoA transferase-like"/>
    <property type="match status" value="1"/>
</dbReference>
<dbReference type="InterPro" id="IPR024185">
    <property type="entry name" value="FTHF_cligase-like_sf"/>
</dbReference>
<dbReference type="EMBL" id="UINC01004159">
    <property type="protein sequence ID" value="SVA12249.1"/>
    <property type="molecule type" value="Genomic_DNA"/>
</dbReference>
<evidence type="ECO:0000313" key="1">
    <source>
        <dbReference type="EMBL" id="SVA12249.1"/>
    </source>
</evidence>
<gene>
    <name evidence="1" type="ORF">METZ01_LOCUS65103</name>
</gene>
<dbReference type="PANTHER" id="PTHR23407:SF11">
    <property type="entry name" value="CHROMOSOME UNDETERMINED SCAFFOLD_24, WHOLE GENOME SHOTGUN SEQUENCE"/>
    <property type="match status" value="1"/>
</dbReference>
<accession>A0A381T928</accession>
<dbReference type="PANTHER" id="PTHR23407">
    <property type="entry name" value="ATPASE INHIBITOR/5-FORMYLTETRAHYDROFOLATE CYCLO-LIGASE"/>
    <property type="match status" value="1"/>
</dbReference>
<organism evidence="1">
    <name type="scientific">marine metagenome</name>
    <dbReference type="NCBI Taxonomy" id="408172"/>
    <lineage>
        <taxon>unclassified sequences</taxon>
        <taxon>metagenomes</taxon>
        <taxon>ecological metagenomes</taxon>
    </lineage>
</organism>
<name>A0A381T928_9ZZZZ</name>
<protein>
    <recommendedName>
        <fullName evidence="2">5-formyltetrahydrofolate cyclo-ligase</fullName>
    </recommendedName>
</protein>
<sequence length="190" mass="22862">MYKNNIRTYMLNKRYEYTSDNIQKKSLLIKKILFKNFDFNKINIIHTFLPILQKNEINTKIIISTILHNYKHCKILIPKINFKNKTLDHYYYKDDKHLLQNKYGIDEPYNCEKYKKKHNINIILVPLLAFDKNGHRVGYGGGYYDKFMIYYPKSIKIGLSLEEPIQIIDINNHDIKLNFCITPKNLYKFD</sequence>
<evidence type="ECO:0008006" key="2">
    <source>
        <dbReference type="Google" id="ProtNLM"/>
    </source>
</evidence>
<dbReference type="PIRSF" id="PIRSF006806">
    <property type="entry name" value="FTHF_cligase"/>
    <property type="match status" value="1"/>
</dbReference>
<dbReference type="Pfam" id="PF01812">
    <property type="entry name" value="5-FTHF_cyc-lig"/>
    <property type="match status" value="1"/>
</dbReference>
<dbReference type="AlphaFoldDB" id="A0A381T928"/>